<proteinExistence type="predicted"/>
<evidence type="ECO:0000256" key="1">
    <source>
        <dbReference type="SAM" id="MobiDB-lite"/>
    </source>
</evidence>
<feature type="compositionally biased region" description="Acidic residues" evidence="1">
    <location>
        <begin position="131"/>
        <end position="140"/>
    </location>
</feature>
<dbReference type="InterPro" id="IPR002013">
    <property type="entry name" value="SAC_dom"/>
</dbReference>
<dbReference type="Pfam" id="PF12456">
    <property type="entry name" value="hSac2"/>
    <property type="match status" value="1"/>
</dbReference>
<feature type="region of interest" description="Disordered" evidence="1">
    <location>
        <begin position="212"/>
        <end position="236"/>
    </location>
</feature>
<accession>A0A9N9PYJ5</accession>
<sequence>MPGIVRKILIFAALDGLVLQPLSHKGQRPASATKIAYNEANIGPALKQREGEDEGRCFEAFGIVGLLTVSKTSFLISITRRQQVAQIQGKPIYVITEVAVTPLASRAEASASIEQTKTALQKGAVDGHELDEPDSEDEDDGARGGSDDVDDQEAQPVVMNSSSNGHKMTSSVAEDVISKKGGYGRFAKEWFSKKGWTADQRRNLGMTASEDQNAALKTGESEAATPIGSDAGDQIDKNDVLDESGKRAKEVAGALVPKLLRTAQLYFGSSRSFYFSYDYDLTRSFLNRGEAANTELHLHETADPLFFWNRHIVQPFVDVGQGPLVLPLLQGYVGQREFQMDIDPPQPILVLDGAEKCSMEMRDLSPRMSQEGRIPDVDGAFGNLRYRSKSPIRRDTMKSFSLTLISRRSVKRAGLRYLRRGVDEDGHTANSVETEQILADSEWNSTSKVHSFVQLRGSIPIFFSQTPYSFKPVPQIQHSVETNYKAFNKHFDNISARYGRVQVASLVEKHGPEAIVGEQFEKFATRLNESGGIGESKVKFEWFDFHSACRGMKFENVSLLMDSLGDQLDEFGFTVEANGVQTSKQSGVLRTNCMDCLDRTNVVQNYIGKRALEQQLKDEGIDFSLQADQTNQWFNMLWADNGDAVSKQYASTAAMKGDFTRTRKRDYKGAITDMGLSISRFYSGIVNDFFSQAAIDFFLGNMSSLVFNDFESNLMSRDPAVSMQRMRQQAIEACQKLVIADEDEEMIGGWTLLTPNVPNTIKSSPFEESILLLTDSGLYSCRFDWNMEKVSSFERVSLDHIMGIKYGTYITSTLTASQADEAQNVGFVITYKVGKNDITRINTRSMANVARPEVDFLGLNAASVPAPLATGIAALIGRPQSPADRVLALKALYTRSAVSKDADATQGNAMSELEQVTGICEEIERMIRAGRVVEVGNEREREGLVERGEIISLAEARKSTGLLEQLGHSFKKLIWA</sequence>
<protein>
    <recommendedName>
        <fullName evidence="6">SacI domain protein</fullName>
    </recommendedName>
</protein>
<keyword evidence="5" id="KW-1185">Reference proteome</keyword>
<dbReference type="Pfam" id="PF02383">
    <property type="entry name" value="Syja_N"/>
    <property type="match status" value="1"/>
</dbReference>
<evidence type="ECO:0000259" key="2">
    <source>
        <dbReference type="PROSITE" id="PS50275"/>
    </source>
</evidence>
<dbReference type="PROSITE" id="PS51791">
    <property type="entry name" value="HSAC2"/>
    <property type="match status" value="1"/>
</dbReference>
<evidence type="ECO:0008006" key="6">
    <source>
        <dbReference type="Google" id="ProtNLM"/>
    </source>
</evidence>
<name>A0A9N9PYJ5_9HELO</name>
<dbReference type="GO" id="GO:0046856">
    <property type="term" value="P:phosphatidylinositol dephosphorylation"/>
    <property type="evidence" value="ECO:0007669"/>
    <property type="project" value="TreeGrafter"/>
</dbReference>
<organism evidence="4 5">
    <name type="scientific">Hymenoscyphus albidus</name>
    <dbReference type="NCBI Taxonomy" id="595503"/>
    <lineage>
        <taxon>Eukaryota</taxon>
        <taxon>Fungi</taxon>
        <taxon>Dikarya</taxon>
        <taxon>Ascomycota</taxon>
        <taxon>Pezizomycotina</taxon>
        <taxon>Leotiomycetes</taxon>
        <taxon>Helotiales</taxon>
        <taxon>Helotiaceae</taxon>
        <taxon>Hymenoscyphus</taxon>
    </lineage>
</organism>
<feature type="domain" description="HSac2" evidence="3">
    <location>
        <begin position="721"/>
        <end position="876"/>
    </location>
</feature>
<feature type="region of interest" description="Disordered" evidence="1">
    <location>
        <begin position="114"/>
        <end position="153"/>
    </location>
</feature>
<dbReference type="PANTHER" id="PTHR45662:SF7">
    <property type="entry name" value="SACI DOMAIN PROTEIN (AFU_ORTHOLOGUE AFUA_1G15890)"/>
    <property type="match status" value="1"/>
</dbReference>
<dbReference type="GO" id="GO:0043812">
    <property type="term" value="F:phosphatidylinositol-4-phosphate phosphatase activity"/>
    <property type="evidence" value="ECO:0007669"/>
    <property type="project" value="TreeGrafter"/>
</dbReference>
<reference evidence="4" key="1">
    <citation type="submission" date="2021-07" db="EMBL/GenBank/DDBJ databases">
        <authorList>
            <person name="Durling M."/>
        </authorList>
    </citation>
    <scope>NUCLEOTIDE SEQUENCE</scope>
</reference>
<evidence type="ECO:0000313" key="5">
    <source>
        <dbReference type="Proteomes" id="UP000701801"/>
    </source>
</evidence>
<gene>
    <name evidence="4" type="ORF">HYALB_00004981</name>
</gene>
<dbReference type="AlphaFoldDB" id="A0A9N9PYJ5"/>
<dbReference type="EMBL" id="CAJVRM010000318">
    <property type="protein sequence ID" value="CAG8979528.1"/>
    <property type="molecule type" value="Genomic_DNA"/>
</dbReference>
<dbReference type="Proteomes" id="UP000701801">
    <property type="component" value="Unassembled WGS sequence"/>
</dbReference>
<dbReference type="PANTHER" id="PTHR45662">
    <property type="entry name" value="PHOSPHATIDYLINOSITIDE PHOSPHATASE SAC1"/>
    <property type="match status" value="1"/>
</dbReference>
<dbReference type="GO" id="GO:0005783">
    <property type="term" value="C:endoplasmic reticulum"/>
    <property type="evidence" value="ECO:0007669"/>
    <property type="project" value="TreeGrafter"/>
</dbReference>
<evidence type="ECO:0000259" key="3">
    <source>
        <dbReference type="PROSITE" id="PS51791"/>
    </source>
</evidence>
<dbReference type="PROSITE" id="PS50275">
    <property type="entry name" value="SAC"/>
    <property type="match status" value="1"/>
</dbReference>
<comment type="caution">
    <text evidence="4">The sequence shown here is derived from an EMBL/GenBank/DDBJ whole genome shotgun (WGS) entry which is preliminary data.</text>
</comment>
<dbReference type="InterPro" id="IPR022158">
    <property type="entry name" value="Inositol_phosphatase"/>
</dbReference>
<feature type="domain" description="SAC" evidence="2">
    <location>
        <begin position="269"/>
        <end position="651"/>
    </location>
</feature>
<dbReference type="InterPro" id="IPR034753">
    <property type="entry name" value="hSac2"/>
</dbReference>
<dbReference type="OrthoDB" id="405996at2759"/>
<evidence type="ECO:0000313" key="4">
    <source>
        <dbReference type="EMBL" id="CAG8979528.1"/>
    </source>
</evidence>